<feature type="non-terminal residue" evidence="1">
    <location>
        <position position="84"/>
    </location>
</feature>
<sequence>MSFHGMAKMEKDIREDFINENVKRDVWPHKKEHDRNDYIQEKIDVAPIEQKMIENQLRRRGRPRRNLKKAIKGDLMVNNIPKAL</sequence>
<evidence type="ECO:0000313" key="2">
    <source>
        <dbReference type="Proteomes" id="UP000257109"/>
    </source>
</evidence>
<accession>A0A371IEV7</accession>
<dbReference type="Proteomes" id="UP000257109">
    <property type="component" value="Unassembled WGS sequence"/>
</dbReference>
<evidence type="ECO:0000313" key="1">
    <source>
        <dbReference type="EMBL" id="RDY13586.1"/>
    </source>
</evidence>
<proteinExistence type="predicted"/>
<feature type="non-terminal residue" evidence="1">
    <location>
        <position position="1"/>
    </location>
</feature>
<comment type="caution">
    <text evidence="1">The sequence shown here is derived from an EMBL/GenBank/DDBJ whole genome shotgun (WGS) entry which is preliminary data.</text>
</comment>
<dbReference type="AlphaFoldDB" id="A0A371IEV7"/>
<gene>
    <name evidence="1" type="ORF">CR513_01474</name>
</gene>
<protein>
    <submittedName>
        <fullName evidence="1">Uncharacterized protein</fullName>
    </submittedName>
</protein>
<dbReference type="EMBL" id="QJKJ01000249">
    <property type="protein sequence ID" value="RDY13586.1"/>
    <property type="molecule type" value="Genomic_DNA"/>
</dbReference>
<organism evidence="1 2">
    <name type="scientific">Mucuna pruriens</name>
    <name type="common">Velvet bean</name>
    <name type="synonym">Dolichos pruriens</name>
    <dbReference type="NCBI Taxonomy" id="157652"/>
    <lineage>
        <taxon>Eukaryota</taxon>
        <taxon>Viridiplantae</taxon>
        <taxon>Streptophyta</taxon>
        <taxon>Embryophyta</taxon>
        <taxon>Tracheophyta</taxon>
        <taxon>Spermatophyta</taxon>
        <taxon>Magnoliopsida</taxon>
        <taxon>eudicotyledons</taxon>
        <taxon>Gunneridae</taxon>
        <taxon>Pentapetalae</taxon>
        <taxon>rosids</taxon>
        <taxon>fabids</taxon>
        <taxon>Fabales</taxon>
        <taxon>Fabaceae</taxon>
        <taxon>Papilionoideae</taxon>
        <taxon>50 kb inversion clade</taxon>
        <taxon>NPAAA clade</taxon>
        <taxon>indigoferoid/millettioid clade</taxon>
        <taxon>Phaseoleae</taxon>
        <taxon>Mucuna</taxon>
    </lineage>
</organism>
<name>A0A371IEV7_MUCPR</name>
<reference evidence="1" key="1">
    <citation type="submission" date="2018-05" db="EMBL/GenBank/DDBJ databases">
        <title>Draft genome of Mucuna pruriens seed.</title>
        <authorList>
            <person name="Nnadi N.E."/>
            <person name="Vos R."/>
            <person name="Hasami M.H."/>
            <person name="Devisetty U.K."/>
            <person name="Aguiy J.C."/>
        </authorList>
    </citation>
    <scope>NUCLEOTIDE SEQUENCE [LARGE SCALE GENOMIC DNA]</scope>
    <source>
        <strain evidence="1">JCA_2017</strain>
    </source>
</reference>
<keyword evidence="2" id="KW-1185">Reference proteome</keyword>